<evidence type="ECO:0000256" key="5">
    <source>
        <dbReference type="ARBA" id="ARBA00022895"/>
    </source>
</evidence>
<comment type="similarity">
    <text evidence="3 9">Belongs to the NSE4 family.</text>
</comment>
<feature type="compositionally biased region" description="Basic and acidic residues" evidence="10">
    <location>
        <begin position="67"/>
        <end position="77"/>
    </location>
</feature>
<comment type="subunit">
    <text evidence="9">Component of the SMC5-SMC6 complex.</text>
</comment>
<feature type="region of interest" description="Disordered" evidence="10">
    <location>
        <begin position="39"/>
        <end position="84"/>
    </location>
</feature>
<keyword evidence="4 9" id="KW-0227">DNA damage</keyword>
<evidence type="ECO:0000256" key="8">
    <source>
        <dbReference type="ARBA" id="ARBA00023242"/>
    </source>
</evidence>
<evidence type="ECO:0000256" key="2">
    <source>
        <dbReference type="ARBA" id="ARBA00004574"/>
    </source>
</evidence>
<keyword evidence="5" id="KW-0158">Chromosome</keyword>
<proteinExistence type="inferred from homology"/>
<dbReference type="GO" id="GO:0000781">
    <property type="term" value="C:chromosome, telomeric region"/>
    <property type="evidence" value="ECO:0007669"/>
    <property type="project" value="UniProtKB-SubCell"/>
</dbReference>
<dbReference type="GO" id="GO:0006310">
    <property type="term" value="P:DNA recombination"/>
    <property type="evidence" value="ECO:0007669"/>
    <property type="project" value="UniProtKB-UniRule"/>
</dbReference>
<evidence type="ECO:0000313" key="13">
    <source>
        <dbReference type="EMBL" id="KAK9400808.1"/>
    </source>
</evidence>
<comment type="function">
    <text evidence="9">Component of the SMC5-SMC6 complex, that promotes sister chromatid alignment after DNA damage and facilitates double-stranded DNA breaks (DSBs) repair via homologous recombination between sister chromatids.</text>
</comment>
<evidence type="ECO:0000256" key="6">
    <source>
        <dbReference type="ARBA" id="ARBA00023172"/>
    </source>
</evidence>
<evidence type="ECO:0000256" key="3">
    <source>
        <dbReference type="ARBA" id="ARBA00008997"/>
    </source>
</evidence>
<evidence type="ECO:0000313" key="14">
    <source>
        <dbReference type="Proteomes" id="UP001474421"/>
    </source>
</evidence>
<keyword evidence="8 9" id="KW-0539">Nucleus</keyword>
<gene>
    <name evidence="13" type="ORF">NXF25_011522</name>
</gene>
<dbReference type="Pfam" id="PF15412">
    <property type="entry name" value="Nse4-Nse3_bdg"/>
    <property type="match status" value="1"/>
</dbReference>
<dbReference type="AlphaFoldDB" id="A0AAW1BFN7"/>
<dbReference type="InterPro" id="IPR027786">
    <property type="entry name" value="Nse4/EID"/>
</dbReference>
<keyword evidence="5" id="KW-0779">Telomere</keyword>
<dbReference type="PANTHER" id="PTHR16140">
    <property type="entry name" value="NON-STRUCTURAL MAINTENANCE OF CHROMOSOMES ELEMENT 4"/>
    <property type="match status" value="1"/>
</dbReference>
<evidence type="ECO:0000256" key="10">
    <source>
        <dbReference type="SAM" id="MobiDB-lite"/>
    </source>
</evidence>
<feature type="domain" description="Nse4/EID protein Nse3/MAGE-binding" evidence="12">
    <location>
        <begin position="138"/>
        <end position="191"/>
    </location>
</feature>
<dbReference type="InterPro" id="IPR014854">
    <property type="entry name" value="Nse4_C"/>
</dbReference>
<feature type="compositionally biased region" description="Basic and acidic residues" evidence="10">
    <location>
        <begin position="40"/>
        <end position="58"/>
    </location>
</feature>
<dbReference type="GO" id="GO:0030915">
    <property type="term" value="C:Smc5-Smc6 complex"/>
    <property type="evidence" value="ECO:0007669"/>
    <property type="project" value="UniProtKB-UniRule"/>
</dbReference>
<evidence type="ECO:0000256" key="9">
    <source>
        <dbReference type="RuleBase" id="RU365071"/>
    </source>
</evidence>
<dbReference type="Pfam" id="PF08743">
    <property type="entry name" value="Nse4_C"/>
    <property type="match status" value="1"/>
</dbReference>
<dbReference type="EMBL" id="JAOTOJ010000005">
    <property type="protein sequence ID" value="KAK9400808.1"/>
    <property type="molecule type" value="Genomic_DNA"/>
</dbReference>
<evidence type="ECO:0000259" key="12">
    <source>
        <dbReference type="Pfam" id="PF15412"/>
    </source>
</evidence>
<reference evidence="13 14" key="1">
    <citation type="journal article" date="2024" name="Proc. Natl. Acad. Sci. U.S.A.">
        <title>The genetic regulatory architecture and epigenomic basis for age-related changes in rattlesnake venom.</title>
        <authorList>
            <person name="Hogan M.P."/>
            <person name="Holding M.L."/>
            <person name="Nystrom G.S."/>
            <person name="Colston T.J."/>
            <person name="Bartlett D.A."/>
            <person name="Mason A.J."/>
            <person name="Ellsworth S.A."/>
            <person name="Rautsaw R.M."/>
            <person name="Lawrence K.C."/>
            <person name="Strickland J.L."/>
            <person name="He B."/>
            <person name="Fraser P."/>
            <person name="Margres M.J."/>
            <person name="Gilbert D.M."/>
            <person name="Gibbs H.L."/>
            <person name="Parkinson C.L."/>
            <person name="Rokyta D.R."/>
        </authorList>
    </citation>
    <scope>NUCLEOTIDE SEQUENCE [LARGE SCALE GENOMIC DNA]</scope>
    <source>
        <strain evidence="13">DRR0105</strain>
    </source>
</reference>
<sequence length="385" mass="44191">MTLLPSKLYCDKSDFPLGIERSLFIIYLYVQLRTSSSRRSMREKEQLARERVLGRRPEPVIAPEMSGRSHSEEKTSGEESDEMTTRRLIRQQYRELISTVQQNHELMLSTNNDKLTEALEDADKLFTGVSFAREAALDAQFLVLASNLGKEKASQLHSDMTVFDPSAFAEDLLSLMGLNRLETEESDSEEEQVASGFLPHNAWHKLGEEAKKYFRRAPVFHFMLGTFTPDPPVERPRVERQRKKTTSDGNRVMPAQLKKMEESHQEATEKEVERILGFLQAYNAEEPDTPISFLEFVTDPNSFARTVENMFHVSFLIRDGLARIKLDQDKLPVIEPLRPEGVENYEDTHARKQAVISMSYQEWKNIVDIFEISQAMIPPASQSQT</sequence>
<feature type="region of interest" description="Disordered" evidence="10">
    <location>
        <begin position="231"/>
        <end position="250"/>
    </location>
</feature>
<keyword evidence="14" id="KW-1185">Reference proteome</keyword>
<comment type="caution">
    <text evidence="13">The sequence shown here is derived from an EMBL/GenBank/DDBJ whole genome shotgun (WGS) entry which is preliminary data.</text>
</comment>
<protein>
    <recommendedName>
        <fullName evidence="9">Non-structural maintenance of chromosomes element 4</fullName>
    </recommendedName>
</protein>
<name>A0AAW1BFN7_CROAD</name>
<dbReference type="Proteomes" id="UP001474421">
    <property type="component" value="Unassembled WGS sequence"/>
</dbReference>
<dbReference type="GO" id="GO:0006281">
    <property type="term" value="P:DNA repair"/>
    <property type="evidence" value="ECO:0007669"/>
    <property type="project" value="UniProtKB-UniRule"/>
</dbReference>
<organism evidence="13 14">
    <name type="scientific">Crotalus adamanteus</name>
    <name type="common">Eastern diamondback rattlesnake</name>
    <dbReference type="NCBI Taxonomy" id="8729"/>
    <lineage>
        <taxon>Eukaryota</taxon>
        <taxon>Metazoa</taxon>
        <taxon>Chordata</taxon>
        <taxon>Craniata</taxon>
        <taxon>Vertebrata</taxon>
        <taxon>Euteleostomi</taxon>
        <taxon>Lepidosauria</taxon>
        <taxon>Squamata</taxon>
        <taxon>Bifurcata</taxon>
        <taxon>Unidentata</taxon>
        <taxon>Episquamata</taxon>
        <taxon>Toxicofera</taxon>
        <taxon>Serpentes</taxon>
        <taxon>Colubroidea</taxon>
        <taxon>Viperidae</taxon>
        <taxon>Crotalinae</taxon>
        <taxon>Crotalus</taxon>
    </lineage>
</organism>
<evidence type="ECO:0000256" key="4">
    <source>
        <dbReference type="ARBA" id="ARBA00022763"/>
    </source>
</evidence>
<evidence type="ECO:0000259" key="11">
    <source>
        <dbReference type="Pfam" id="PF08743"/>
    </source>
</evidence>
<dbReference type="PANTHER" id="PTHR16140:SF0">
    <property type="entry name" value="NON-STRUCTURAL MAINTENANCE OF CHROMOSOMES ELEMENT 4"/>
    <property type="match status" value="1"/>
</dbReference>
<keyword evidence="6 9" id="KW-0233">DNA recombination</keyword>
<accession>A0AAW1BFN7</accession>
<keyword evidence="7 9" id="KW-0234">DNA repair</keyword>
<dbReference type="GO" id="GO:0005634">
    <property type="term" value="C:nucleus"/>
    <property type="evidence" value="ECO:0007669"/>
    <property type="project" value="UniProtKB-SubCell"/>
</dbReference>
<evidence type="ECO:0000256" key="7">
    <source>
        <dbReference type="ARBA" id="ARBA00023204"/>
    </source>
</evidence>
<evidence type="ECO:0000256" key="1">
    <source>
        <dbReference type="ARBA" id="ARBA00004123"/>
    </source>
</evidence>
<dbReference type="InterPro" id="IPR029225">
    <property type="entry name" value="Nse4_Nse3-bd"/>
</dbReference>
<feature type="domain" description="Non-structural maintenance of chromosome element 4 C-terminal" evidence="11">
    <location>
        <begin position="290"/>
        <end position="377"/>
    </location>
</feature>
<comment type="subcellular location">
    <subcellularLocation>
        <location evidence="2">Chromosome</location>
        <location evidence="2">Telomere</location>
    </subcellularLocation>
    <subcellularLocation>
        <location evidence="1 9">Nucleus</location>
    </subcellularLocation>
</comment>